<dbReference type="EMBL" id="LELK01000001">
    <property type="protein sequence ID" value="KMM37924.1"/>
    <property type="molecule type" value="Genomic_DNA"/>
</dbReference>
<evidence type="ECO:0000256" key="1">
    <source>
        <dbReference type="SAM" id="Phobius"/>
    </source>
</evidence>
<evidence type="ECO:0000313" key="4">
    <source>
        <dbReference type="Proteomes" id="UP000035996"/>
    </source>
</evidence>
<dbReference type="STRING" id="157733.AB986_00885"/>
<keyword evidence="1" id="KW-0472">Membrane</keyword>
<reference evidence="3" key="1">
    <citation type="submission" date="2015-06" db="EMBL/GenBank/DDBJ databases">
        <authorList>
            <person name="Liu B."/>
            <person name="Wang J."/>
            <person name="Zhu Y."/>
            <person name="Liu G."/>
            <person name="Chen Q."/>
            <person name="Zheng C."/>
            <person name="Che J."/>
            <person name="Ge C."/>
            <person name="Shi H."/>
            <person name="Pan Z."/>
            <person name="Liu X."/>
        </authorList>
    </citation>
    <scope>NUCLEOTIDE SEQUENCE [LARGE SCALE GENOMIC DNA]</scope>
    <source>
        <strain evidence="3">DSM 16346</strain>
    </source>
</reference>
<keyword evidence="1" id="KW-1133">Transmembrane helix</keyword>
<keyword evidence="1" id="KW-0812">Transmembrane</keyword>
<dbReference type="AlphaFoldDB" id="A0A0J6D0Z7"/>
<dbReference type="RefSeq" id="WP_048309008.1">
    <property type="nucleotide sequence ID" value="NZ_CP119526.1"/>
</dbReference>
<evidence type="ECO:0000259" key="2">
    <source>
        <dbReference type="Pfam" id="PF00381"/>
    </source>
</evidence>
<proteinExistence type="predicted"/>
<organism evidence="3 4">
    <name type="scientific">Guptibacillus hwajinpoensis</name>
    <dbReference type="NCBI Taxonomy" id="208199"/>
    <lineage>
        <taxon>Bacteria</taxon>
        <taxon>Bacillati</taxon>
        <taxon>Bacillota</taxon>
        <taxon>Bacilli</taxon>
        <taxon>Bacillales</taxon>
        <taxon>Guptibacillaceae</taxon>
        <taxon>Guptibacillus</taxon>
    </lineage>
</organism>
<evidence type="ECO:0000313" key="3">
    <source>
        <dbReference type="EMBL" id="KMM37924.1"/>
    </source>
</evidence>
<accession>A0A0J6D0Z7</accession>
<feature type="transmembrane region" description="Helical" evidence="1">
    <location>
        <begin position="13"/>
        <end position="34"/>
    </location>
</feature>
<protein>
    <recommendedName>
        <fullName evidence="2">HPr domain-containing protein</fullName>
    </recommendedName>
</protein>
<dbReference type="OrthoDB" id="2884787at2"/>
<keyword evidence="4" id="KW-1185">Reference proteome</keyword>
<dbReference type="InterPro" id="IPR035895">
    <property type="entry name" value="HPr-like_sf"/>
</dbReference>
<feature type="domain" description="HPr" evidence="2">
    <location>
        <begin position="20"/>
        <end position="77"/>
    </location>
</feature>
<dbReference type="Gene3D" id="3.30.1340.10">
    <property type="entry name" value="HPr-like"/>
    <property type="match status" value="1"/>
</dbReference>
<gene>
    <name evidence="3" type="ORF">AB986_00885</name>
</gene>
<name>A0A0J6D0Z7_9BACL</name>
<dbReference type="Proteomes" id="UP000035996">
    <property type="component" value="Unassembled WGS sequence"/>
</dbReference>
<comment type="caution">
    <text evidence="3">The sequence shown here is derived from an EMBL/GenBank/DDBJ whole genome shotgun (WGS) entry which is preliminary data.</text>
</comment>
<dbReference type="Pfam" id="PF00381">
    <property type="entry name" value="PTS-HPr"/>
    <property type="match status" value="1"/>
</dbReference>
<dbReference type="SUPFAM" id="SSF55594">
    <property type="entry name" value="HPr-like"/>
    <property type="match status" value="1"/>
</dbReference>
<dbReference type="InterPro" id="IPR000032">
    <property type="entry name" value="HPr-like"/>
</dbReference>
<sequence length="87" mass="9813">MTYKETVLITRKVTMSFIMDFVTSANLFSSYIIIEVDGKKLNAKSLLSMGRLNGHFGPMTIIATGLDSEEVLEQLKKHCMVVQRRSV</sequence>